<evidence type="ECO:0000256" key="4">
    <source>
        <dbReference type="ARBA" id="ARBA00023136"/>
    </source>
</evidence>
<keyword evidence="2 5" id="KW-0812">Transmembrane</keyword>
<dbReference type="Proteomes" id="UP001157006">
    <property type="component" value="Chromosome 1S"/>
</dbReference>
<name>A0AAV0Z2Y7_VICFA</name>
<keyword evidence="3 5" id="KW-1133">Transmembrane helix</keyword>
<evidence type="ECO:0000256" key="3">
    <source>
        <dbReference type="ARBA" id="ARBA00022989"/>
    </source>
</evidence>
<dbReference type="GO" id="GO:0005886">
    <property type="term" value="C:plasma membrane"/>
    <property type="evidence" value="ECO:0007669"/>
    <property type="project" value="TreeGrafter"/>
</dbReference>
<dbReference type="InterPro" id="IPR044839">
    <property type="entry name" value="NDR1-like"/>
</dbReference>
<dbReference type="Pfam" id="PF03168">
    <property type="entry name" value="LEA_2"/>
    <property type="match status" value="1"/>
</dbReference>
<protein>
    <recommendedName>
        <fullName evidence="6">Late embryogenesis abundant protein LEA-2 subgroup domain-containing protein</fullName>
    </recommendedName>
</protein>
<feature type="domain" description="Late embryogenesis abundant protein LEA-2 subgroup" evidence="6">
    <location>
        <begin position="84"/>
        <end position="187"/>
    </location>
</feature>
<organism evidence="7 8">
    <name type="scientific">Vicia faba</name>
    <name type="common">Broad bean</name>
    <name type="synonym">Faba vulgaris</name>
    <dbReference type="NCBI Taxonomy" id="3906"/>
    <lineage>
        <taxon>Eukaryota</taxon>
        <taxon>Viridiplantae</taxon>
        <taxon>Streptophyta</taxon>
        <taxon>Embryophyta</taxon>
        <taxon>Tracheophyta</taxon>
        <taxon>Spermatophyta</taxon>
        <taxon>Magnoliopsida</taxon>
        <taxon>eudicotyledons</taxon>
        <taxon>Gunneridae</taxon>
        <taxon>Pentapetalae</taxon>
        <taxon>rosids</taxon>
        <taxon>fabids</taxon>
        <taxon>Fabales</taxon>
        <taxon>Fabaceae</taxon>
        <taxon>Papilionoideae</taxon>
        <taxon>50 kb inversion clade</taxon>
        <taxon>NPAAA clade</taxon>
        <taxon>Hologalegina</taxon>
        <taxon>IRL clade</taxon>
        <taxon>Fabeae</taxon>
        <taxon>Vicia</taxon>
    </lineage>
</organism>
<feature type="transmembrane region" description="Helical" evidence="5">
    <location>
        <begin position="20"/>
        <end position="41"/>
    </location>
</feature>
<dbReference type="PANTHER" id="PTHR31415">
    <property type="entry name" value="OS05G0367900 PROTEIN"/>
    <property type="match status" value="1"/>
</dbReference>
<comment type="subcellular location">
    <subcellularLocation>
        <location evidence="1">Membrane</location>
        <topology evidence="1">Single-pass membrane protein</topology>
    </subcellularLocation>
</comment>
<evidence type="ECO:0000313" key="8">
    <source>
        <dbReference type="Proteomes" id="UP001157006"/>
    </source>
</evidence>
<dbReference type="GO" id="GO:0009506">
    <property type="term" value="C:plasmodesma"/>
    <property type="evidence" value="ECO:0007669"/>
    <property type="project" value="TreeGrafter"/>
</dbReference>
<evidence type="ECO:0000313" key="7">
    <source>
        <dbReference type="EMBL" id="CAI8592841.1"/>
    </source>
</evidence>
<sequence>MIKECEYHQDEHRQLIRRVFAGILTFVILILLTIFLIWIILRPTKPRFLLQDVTVFAFNLTSTGETPSITTPTPNTLTLTIQVTLTSLNPNSKIGIYYNKLDAYASYRGQQISLATGVPETYQGHRDISVWSPILYGSAVPVSPFLSEILRQDLTSGGVLLNIKVNGRVKWKVGTWVSGRYHIDVNCPAFIRVAGDKGSDGFGVSGPAVKFQLSQSCVVDV</sequence>
<accession>A0AAV0Z2Y7</accession>
<reference evidence="7 8" key="1">
    <citation type="submission" date="2023-01" db="EMBL/GenBank/DDBJ databases">
        <authorList>
            <person name="Kreplak J."/>
        </authorList>
    </citation>
    <scope>NUCLEOTIDE SEQUENCE [LARGE SCALE GENOMIC DNA]</scope>
</reference>
<dbReference type="GO" id="GO:0098542">
    <property type="term" value="P:defense response to other organism"/>
    <property type="evidence" value="ECO:0007669"/>
    <property type="project" value="InterPro"/>
</dbReference>
<evidence type="ECO:0000256" key="1">
    <source>
        <dbReference type="ARBA" id="ARBA00004167"/>
    </source>
</evidence>
<dbReference type="EMBL" id="OX451735">
    <property type="protein sequence ID" value="CAI8592841.1"/>
    <property type="molecule type" value="Genomic_DNA"/>
</dbReference>
<dbReference type="PANTHER" id="PTHR31415:SF180">
    <property type="entry name" value="PROTEIN, PUTATIVE-RELATED"/>
    <property type="match status" value="1"/>
</dbReference>
<proteinExistence type="predicted"/>
<keyword evidence="4 5" id="KW-0472">Membrane</keyword>
<dbReference type="AlphaFoldDB" id="A0AAV0Z2Y7"/>
<evidence type="ECO:0000256" key="5">
    <source>
        <dbReference type="SAM" id="Phobius"/>
    </source>
</evidence>
<evidence type="ECO:0000259" key="6">
    <source>
        <dbReference type="Pfam" id="PF03168"/>
    </source>
</evidence>
<evidence type="ECO:0000256" key="2">
    <source>
        <dbReference type="ARBA" id="ARBA00022692"/>
    </source>
</evidence>
<gene>
    <name evidence="7" type="ORF">VFH_I061200</name>
</gene>
<dbReference type="InterPro" id="IPR004864">
    <property type="entry name" value="LEA_2"/>
</dbReference>
<keyword evidence="8" id="KW-1185">Reference proteome</keyword>